<dbReference type="SMART" id="SM00462">
    <property type="entry name" value="PTB"/>
    <property type="match status" value="1"/>
</dbReference>
<feature type="region of interest" description="Disordered" evidence="6">
    <location>
        <begin position="197"/>
        <end position="225"/>
    </location>
</feature>
<dbReference type="GO" id="GO:0005905">
    <property type="term" value="C:clathrin-coated pit"/>
    <property type="evidence" value="ECO:0007669"/>
    <property type="project" value="TreeGrafter"/>
</dbReference>
<dbReference type="InterPro" id="IPR048561">
    <property type="entry name" value="Dab_PTB"/>
</dbReference>
<dbReference type="GO" id="GO:0005737">
    <property type="term" value="C:cytoplasm"/>
    <property type="evidence" value="ECO:0007669"/>
    <property type="project" value="UniProtKB-SubCell"/>
</dbReference>
<evidence type="ECO:0000256" key="3">
    <source>
        <dbReference type="ARBA" id="ARBA00022490"/>
    </source>
</evidence>
<dbReference type="CDD" id="cd01215">
    <property type="entry name" value="PTB_Dab"/>
    <property type="match status" value="1"/>
</dbReference>
<feature type="compositionally biased region" description="Low complexity" evidence="6">
    <location>
        <begin position="252"/>
        <end position="267"/>
    </location>
</feature>
<protein>
    <submittedName>
        <fullName evidence="8">Disabled-like 2</fullName>
    </submittedName>
</protein>
<dbReference type="GO" id="GO:0010718">
    <property type="term" value="P:positive regulation of epithelial to mesenchymal transition"/>
    <property type="evidence" value="ECO:0007669"/>
    <property type="project" value="TreeGrafter"/>
</dbReference>
<dbReference type="SUPFAM" id="SSF50729">
    <property type="entry name" value="PH domain-like"/>
    <property type="match status" value="1"/>
</dbReference>
<dbReference type="FunFam" id="2.30.29.30:FF:000035">
    <property type="entry name" value="Disabled homolog 2 isoform 1"/>
    <property type="match status" value="1"/>
</dbReference>
<organism evidence="8">
    <name type="scientific">Callorhinchus milii</name>
    <name type="common">Ghost shark</name>
    <dbReference type="NCBI Taxonomy" id="7868"/>
    <lineage>
        <taxon>Eukaryota</taxon>
        <taxon>Metazoa</taxon>
        <taxon>Chordata</taxon>
        <taxon>Craniata</taxon>
        <taxon>Vertebrata</taxon>
        <taxon>Chondrichthyes</taxon>
        <taxon>Holocephali</taxon>
        <taxon>Chimaeriformes</taxon>
        <taxon>Callorhinchidae</taxon>
        <taxon>Callorhinchus</taxon>
    </lineage>
</organism>
<reference evidence="8" key="1">
    <citation type="journal article" date="2014" name="Nature">
        <title>Elephant shark genome provides unique insights into gnathostome evolution.</title>
        <authorList>
            <consortium name="International Elephant Shark Genome Sequencing Consortium"/>
            <person name="Venkatesh B."/>
            <person name="Lee A.P."/>
            <person name="Ravi V."/>
            <person name="Maurya A.K."/>
            <person name="Lian M.M."/>
            <person name="Swann J.B."/>
            <person name="Ohta Y."/>
            <person name="Flajnik M.F."/>
            <person name="Sutoh Y."/>
            <person name="Kasahara M."/>
            <person name="Hoon S."/>
            <person name="Gangu V."/>
            <person name="Roy S.W."/>
            <person name="Irimia M."/>
            <person name="Korzh V."/>
            <person name="Kondrychyn I."/>
            <person name="Lim Z.W."/>
            <person name="Tay B.H."/>
            <person name="Tohari S."/>
            <person name="Kong K.W."/>
            <person name="Ho S."/>
            <person name="Lorente-Galdos B."/>
            <person name="Quilez J."/>
            <person name="Marques-Bonet T."/>
            <person name="Raney B.J."/>
            <person name="Ingham P.W."/>
            <person name="Tay A."/>
            <person name="Hillier L.W."/>
            <person name="Minx P."/>
            <person name="Boehm T."/>
            <person name="Wilson R.K."/>
            <person name="Brenner S."/>
            <person name="Warren W.C."/>
        </authorList>
    </citation>
    <scope>NUCLEOTIDE SEQUENCE</scope>
    <source>
        <tissue evidence="8">Ovary</tissue>
    </source>
</reference>
<dbReference type="InterPro" id="IPR011993">
    <property type="entry name" value="PH-like_dom_sf"/>
</dbReference>
<dbReference type="InterPro" id="IPR048559">
    <property type="entry name" value="DAB1/2_SBM"/>
</dbReference>
<accession>V9KDX0</accession>
<proteinExistence type="evidence at transcript level"/>
<keyword evidence="4" id="KW-0597">Phosphoprotein</keyword>
<evidence type="ECO:0000256" key="6">
    <source>
        <dbReference type="SAM" id="MobiDB-lite"/>
    </source>
</evidence>
<feature type="region of interest" description="Disordered" evidence="6">
    <location>
        <begin position="237"/>
        <end position="281"/>
    </location>
</feature>
<keyword evidence="5" id="KW-0221">Differentiation</keyword>
<evidence type="ECO:0000259" key="7">
    <source>
        <dbReference type="PROSITE" id="PS01179"/>
    </source>
</evidence>
<dbReference type="GO" id="GO:0090090">
    <property type="term" value="P:negative regulation of canonical Wnt signaling pathway"/>
    <property type="evidence" value="ECO:0007669"/>
    <property type="project" value="TreeGrafter"/>
</dbReference>
<dbReference type="GO" id="GO:0006898">
    <property type="term" value="P:receptor-mediated endocytosis"/>
    <property type="evidence" value="ECO:0007669"/>
    <property type="project" value="TreeGrafter"/>
</dbReference>
<dbReference type="PROSITE" id="PS01179">
    <property type="entry name" value="PID"/>
    <property type="match status" value="1"/>
</dbReference>
<dbReference type="AlphaFoldDB" id="V9KDX0"/>
<evidence type="ECO:0000256" key="4">
    <source>
        <dbReference type="ARBA" id="ARBA00022553"/>
    </source>
</evidence>
<feature type="compositionally biased region" description="Pro residues" evidence="6">
    <location>
        <begin position="395"/>
        <end position="410"/>
    </location>
</feature>
<dbReference type="Gene3D" id="2.30.29.30">
    <property type="entry name" value="Pleckstrin-homology domain (PH domain)/Phosphotyrosine-binding domain (PTB)"/>
    <property type="match status" value="1"/>
</dbReference>
<feature type="region of interest" description="Disordered" evidence="6">
    <location>
        <begin position="1"/>
        <end position="54"/>
    </location>
</feature>
<feature type="region of interest" description="Disordered" evidence="6">
    <location>
        <begin position="382"/>
        <end position="422"/>
    </location>
</feature>
<dbReference type="GO" id="GO:0030154">
    <property type="term" value="P:cell differentiation"/>
    <property type="evidence" value="ECO:0007669"/>
    <property type="project" value="UniProtKB-KW"/>
</dbReference>
<dbReference type="GO" id="GO:0035615">
    <property type="term" value="F:clathrin adaptor activity"/>
    <property type="evidence" value="ECO:0007669"/>
    <property type="project" value="TreeGrafter"/>
</dbReference>
<dbReference type="GO" id="GO:0038024">
    <property type="term" value="F:cargo receptor activity"/>
    <property type="evidence" value="ECO:0007669"/>
    <property type="project" value="TreeGrafter"/>
</dbReference>
<evidence type="ECO:0000256" key="2">
    <source>
        <dbReference type="ARBA" id="ARBA00022473"/>
    </source>
</evidence>
<sequence length="548" mass="57293">MSEVPEISVGGPSVASAPAQTPALPISPAQTSPPAPTQGDTPTKIKKDKKRGSEKTEEYLLTRFKGDGVRYKAKLIGVDEVCEARGDKMCQDSMMKLKGMAIAARSQGLHKQRIWVNISMGGIRIIDEKTGVIEHEHSVDKISFIARDVTDNRAFGYVCGASGQHQFLAIKTAQQAESLVVDLKDLFQLIFNMKKKEETESKPEVDGNTSTENGSGALLSFDDQKTTRGVKSSLDGLELFGDMSTPPDIHTPSSPGDLPSGDPFGSGMFEAGAPASQPSPSYPLGLLTVPTTAPTLASPGLVGPSPPGPWGPPAPTAVAPRPAGFIHPNVFSQAPVGWGQPGTFMSSAWGQVPLSQPGVWGHPAAPQAAPLTPNPFSPPVAVPLVGLTSSQSAGPPQPPPRPSVLEPPKPSAFSGLDPLGERDSKSVKDLFKDFQIAKPPAVPARRSEPASVPGTSAAFSQYFSKVGLAQDTADNDDFEIAQVSSVTNEAPKPAPRLSALAQPPASFGLFADPIGDPFMTAPVMPLSAPVSSHTAADPFGDPFGNPFA</sequence>
<keyword evidence="3" id="KW-0963">Cytoplasm</keyword>
<dbReference type="Pfam" id="PF21792">
    <property type="entry name" value="DAB2_SBM"/>
    <property type="match status" value="1"/>
</dbReference>
<dbReference type="InterPro" id="IPR006020">
    <property type="entry name" value="PTB/PI_dom"/>
</dbReference>
<dbReference type="PANTHER" id="PTHR47695:SF5">
    <property type="entry name" value="DISABLED HOMOLOG 2"/>
    <property type="match status" value="1"/>
</dbReference>
<evidence type="ECO:0000313" key="8">
    <source>
        <dbReference type="EMBL" id="AFO96448.1"/>
    </source>
</evidence>
<dbReference type="GO" id="GO:0045807">
    <property type="term" value="P:positive regulation of endocytosis"/>
    <property type="evidence" value="ECO:0007669"/>
    <property type="project" value="TreeGrafter"/>
</dbReference>
<feature type="domain" description="PID" evidence="7">
    <location>
        <begin position="66"/>
        <end position="198"/>
    </location>
</feature>
<dbReference type="EMBL" id="JW863931">
    <property type="protein sequence ID" value="AFO96448.1"/>
    <property type="molecule type" value="mRNA"/>
</dbReference>
<keyword evidence="2" id="KW-0217">Developmental protein</keyword>
<evidence type="ECO:0000256" key="5">
    <source>
        <dbReference type="ARBA" id="ARBA00022782"/>
    </source>
</evidence>
<comment type="subcellular location">
    <subcellularLocation>
        <location evidence="1">Cytoplasm</location>
    </subcellularLocation>
</comment>
<name>V9KDX0_CALMI</name>
<dbReference type="PANTHER" id="PTHR47695">
    <property type="entry name" value="PID DOMAIN-CONTAINING PROTEIN"/>
    <property type="match status" value="1"/>
</dbReference>
<evidence type="ECO:0000256" key="1">
    <source>
        <dbReference type="ARBA" id="ARBA00004496"/>
    </source>
</evidence>